<dbReference type="CDD" id="cd07562">
    <property type="entry name" value="Peptidase_S41_TRI"/>
    <property type="match status" value="1"/>
</dbReference>
<accession>A0A7X1B8L8</accession>
<dbReference type="Pfam" id="PF03572">
    <property type="entry name" value="Peptidase_S41"/>
    <property type="match status" value="1"/>
</dbReference>
<dbReference type="Proteomes" id="UP000526501">
    <property type="component" value="Unassembled WGS sequence"/>
</dbReference>
<dbReference type="InterPro" id="IPR028204">
    <property type="entry name" value="Tricorn_C1"/>
</dbReference>
<evidence type="ECO:0000259" key="1">
    <source>
        <dbReference type="SMART" id="SM00245"/>
    </source>
</evidence>
<keyword evidence="3" id="KW-1185">Reference proteome</keyword>
<evidence type="ECO:0000313" key="2">
    <source>
        <dbReference type="EMBL" id="MBC2607374.1"/>
    </source>
</evidence>
<comment type="caution">
    <text evidence="2">The sequence shown here is derived from an EMBL/GenBank/DDBJ whole genome shotgun (WGS) entry which is preliminary data.</text>
</comment>
<dbReference type="SMART" id="SM00245">
    <property type="entry name" value="TSPc"/>
    <property type="match status" value="1"/>
</dbReference>
<dbReference type="Gene3D" id="3.30.750.44">
    <property type="match status" value="1"/>
</dbReference>
<dbReference type="RefSeq" id="WP_185661218.1">
    <property type="nucleotide sequence ID" value="NZ_CAWPOO010000012.1"/>
</dbReference>
<sequence>MILAVCGAANESRELRIATFDAAWSKVGETYYDPDFRGLDWTEVGHRYRAEVENSQSMAEVRSLITKMLYELGDSHLALLTSVSDKGKALPWGGAWAGVDLCSAGEQLYFYRVEADGVAFAAGVRDGDRLLAVNGVAIDDFWRSLRNSGAPDHVIKYEVVSSVLSRFRSGVGDRVEVQIESPEGAKRTLSFNLEKYEGRSSEPLGNIGRLPIELETRELSEKVGYLRYSLWFPAIMPDIRSYLSNLSEETDGLIIDLRGNPGGLMFMAGGLAGMLLDQQETLGTTTMRSGHINVVGFPQKRAFLGKVAVLVNESTLSTSEVFTIGLQELGRVRVFGQPTPGAALPSMAFSLPNGDALQIAMGDFMTPGGNSLEGRGVVPDEVVPISPVDLSRGHDTVLEVALHWINSNE</sequence>
<name>A0A7X1B8L8_9BACT</name>
<dbReference type="Gene3D" id="3.90.226.10">
    <property type="entry name" value="2-enoyl-CoA Hydratase, Chain A, domain 1"/>
    <property type="match status" value="1"/>
</dbReference>
<evidence type="ECO:0000313" key="3">
    <source>
        <dbReference type="Proteomes" id="UP000526501"/>
    </source>
</evidence>
<gene>
    <name evidence="2" type="ORF">H5P27_15080</name>
</gene>
<dbReference type="SUPFAM" id="SSF52096">
    <property type="entry name" value="ClpP/crotonase"/>
    <property type="match status" value="1"/>
</dbReference>
<feature type="domain" description="Tail specific protease" evidence="1">
    <location>
        <begin position="186"/>
        <end position="384"/>
    </location>
</feature>
<dbReference type="GO" id="GO:0008236">
    <property type="term" value="F:serine-type peptidase activity"/>
    <property type="evidence" value="ECO:0007669"/>
    <property type="project" value="InterPro"/>
</dbReference>
<dbReference type="GO" id="GO:0006508">
    <property type="term" value="P:proteolysis"/>
    <property type="evidence" value="ECO:0007669"/>
    <property type="project" value="InterPro"/>
</dbReference>
<dbReference type="Pfam" id="PF14684">
    <property type="entry name" value="Tricorn_C1"/>
    <property type="match status" value="1"/>
</dbReference>
<dbReference type="PANTHER" id="PTHR32060:SF30">
    <property type="entry name" value="CARBOXY-TERMINAL PROCESSING PROTEASE CTPA"/>
    <property type="match status" value="1"/>
</dbReference>
<protein>
    <recommendedName>
        <fullName evidence="1">Tail specific protease domain-containing protein</fullName>
    </recommendedName>
</protein>
<organism evidence="2 3">
    <name type="scientific">Pelagicoccus albus</name>
    <dbReference type="NCBI Taxonomy" id="415222"/>
    <lineage>
        <taxon>Bacteria</taxon>
        <taxon>Pseudomonadati</taxon>
        <taxon>Verrucomicrobiota</taxon>
        <taxon>Opitutia</taxon>
        <taxon>Puniceicoccales</taxon>
        <taxon>Pelagicoccaceae</taxon>
        <taxon>Pelagicoccus</taxon>
    </lineage>
</organism>
<reference evidence="2 3" key="1">
    <citation type="submission" date="2020-07" db="EMBL/GenBank/DDBJ databases">
        <authorList>
            <person name="Feng X."/>
        </authorList>
    </citation>
    <scope>NUCLEOTIDE SEQUENCE [LARGE SCALE GENOMIC DNA]</scope>
    <source>
        <strain evidence="2 3">JCM23202</strain>
    </source>
</reference>
<dbReference type="AlphaFoldDB" id="A0A7X1B8L8"/>
<dbReference type="SUPFAM" id="SSF50156">
    <property type="entry name" value="PDZ domain-like"/>
    <property type="match status" value="1"/>
</dbReference>
<proteinExistence type="predicted"/>
<dbReference type="GO" id="GO:0030288">
    <property type="term" value="C:outer membrane-bounded periplasmic space"/>
    <property type="evidence" value="ECO:0007669"/>
    <property type="project" value="TreeGrafter"/>
</dbReference>
<dbReference type="InterPro" id="IPR029045">
    <property type="entry name" value="ClpP/crotonase-like_dom_sf"/>
</dbReference>
<dbReference type="InterPro" id="IPR036034">
    <property type="entry name" value="PDZ_sf"/>
</dbReference>
<dbReference type="GO" id="GO:0007165">
    <property type="term" value="P:signal transduction"/>
    <property type="evidence" value="ECO:0007669"/>
    <property type="project" value="TreeGrafter"/>
</dbReference>
<dbReference type="GO" id="GO:0004175">
    <property type="term" value="F:endopeptidase activity"/>
    <property type="evidence" value="ECO:0007669"/>
    <property type="project" value="TreeGrafter"/>
</dbReference>
<dbReference type="EMBL" id="JACHVC010000012">
    <property type="protein sequence ID" value="MBC2607374.1"/>
    <property type="molecule type" value="Genomic_DNA"/>
</dbReference>
<dbReference type="InterPro" id="IPR005151">
    <property type="entry name" value="Tail-specific_protease"/>
</dbReference>
<dbReference type="PANTHER" id="PTHR32060">
    <property type="entry name" value="TAIL-SPECIFIC PROTEASE"/>
    <property type="match status" value="1"/>
</dbReference>
<dbReference type="Gene3D" id="2.30.42.10">
    <property type="match status" value="1"/>
</dbReference>